<accession>A0A0H2R1J7</accession>
<reference evidence="2 3" key="1">
    <citation type="submission" date="2015-04" db="EMBL/GenBank/DDBJ databases">
        <title>Complete genome sequence of Schizopora paradoxa KUC8140, a cosmopolitan wood degrader in East Asia.</title>
        <authorList>
            <consortium name="DOE Joint Genome Institute"/>
            <person name="Min B."/>
            <person name="Park H."/>
            <person name="Jang Y."/>
            <person name="Kim J.-J."/>
            <person name="Kim K.H."/>
            <person name="Pangilinan J."/>
            <person name="Lipzen A."/>
            <person name="Riley R."/>
            <person name="Grigoriev I.V."/>
            <person name="Spatafora J.W."/>
            <person name="Choi I.-G."/>
        </authorList>
    </citation>
    <scope>NUCLEOTIDE SEQUENCE [LARGE SCALE GENOMIC DNA]</scope>
    <source>
        <strain evidence="2 3">KUC8140</strain>
    </source>
</reference>
<evidence type="ECO:0008006" key="4">
    <source>
        <dbReference type="Google" id="ProtNLM"/>
    </source>
</evidence>
<sequence>MKRLTSSLHLFVAFASRLPSSSDPTGNARVWALHEPRRAYFALVVWIGIKFPFRSTRGACVAAQLCCSLWVEGGWQCHFSSASEVKQNKTCAT</sequence>
<gene>
    <name evidence="2" type="ORF">SCHPADRAFT_718465</name>
</gene>
<evidence type="ECO:0000256" key="1">
    <source>
        <dbReference type="SAM" id="SignalP"/>
    </source>
</evidence>
<dbReference type="EMBL" id="KQ086283">
    <property type="protein sequence ID" value="KLO05624.1"/>
    <property type="molecule type" value="Genomic_DNA"/>
</dbReference>
<organism evidence="2 3">
    <name type="scientific">Schizopora paradoxa</name>
    <dbReference type="NCBI Taxonomy" id="27342"/>
    <lineage>
        <taxon>Eukaryota</taxon>
        <taxon>Fungi</taxon>
        <taxon>Dikarya</taxon>
        <taxon>Basidiomycota</taxon>
        <taxon>Agaricomycotina</taxon>
        <taxon>Agaricomycetes</taxon>
        <taxon>Hymenochaetales</taxon>
        <taxon>Schizoporaceae</taxon>
        <taxon>Schizopora</taxon>
    </lineage>
</organism>
<keyword evidence="3" id="KW-1185">Reference proteome</keyword>
<evidence type="ECO:0000313" key="3">
    <source>
        <dbReference type="Proteomes" id="UP000053477"/>
    </source>
</evidence>
<dbReference type="AlphaFoldDB" id="A0A0H2R1J7"/>
<protein>
    <recommendedName>
        <fullName evidence="4">Secreted protein</fullName>
    </recommendedName>
</protein>
<proteinExistence type="predicted"/>
<name>A0A0H2R1J7_9AGAM</name>
<feature type="signal peptide" evidence="1">
    <location>
        <begin position="1"/>
        <end position="22"/>
    </location>
</feature>
<evidence type="ECO:0000313" key="2">
    <source>
        <dbReference type="EMBL" id="KLO05624.1"/>
    </source>
</evidence>
<dbReference type="Proteomes" id="UP000053477">
    <property type="component" value="Unassembled WGS sequence"/>
</dbReference>
<keyword evidence="1" id="KW-0732">Signal</keyword>
<dbReference type="InParanoid" id="A0A0H2R1J7"/>
<feature type="chain" id="PRO_5005201224" description="Secreted protein" evidence="1">
    <location>
        <begin position="23"/>
        <end position="93"/>
    </location>
</feature>